<keyword evidence="1" id="KW-0812">Transmembrane</keyword>
<protein>
    <submittedName>
        <fullName evidence="2">Uncharacterized protein</fullName>
    </submittedName>
</protein>
<dbReference type="AlphaFoldDB" id="A0A3N2H896"/>
<comment type="caution">
    <text evidence="2">The sequence shown here is derived from an EMBL/GenBank/DDBJ whole genome shotgun (WGS) entry which is preliminary data.</text>
</comment>
<proteinExistence type="predicted"/>
<accession>A0A3N2H896</accession>
<reference evidence="2 3" key="1">
    <citation type="submission" date="2018-11" db="EMBL/GenBank/DDBJ databases">
        <title>Sequencing the genomes of 1000 actinobacteria strains.</title>
        <authorList>
            <person name="Klenk H.-P."/>
        </authorList>
    </citation>
    <scope>NUCLEOTIDE SEQUENCE [LARGE SCALE GENOMIC DNA]</scope>
    <source>
        <strain evidence="2 3">DSM 44348</strain>
    </source>
</reference>
<evidence type="ECO:0000313" key="2">
    <source>
        <dbReference type="EMBL" id="ROS45123.1"/>
    </source>
</evidence>
<keyword evidence="1" id="KW-1133">Transmembrane helix</keyword>
<evidence type="ECO:0000256" key="1">
    <source>
        <dbReference type="SAM" id="Phobius"/>
    </source>
</evidence>
<keyword evidence="3" id="KW-1185">Reference proteome</keyword>
<dbReference type="Proteomes" id="UP000274843">
    <property type="component" value="Unassembled WGS sequence"/>
</dbReference>
<name>A0A3N2H896_9PSEU</name>
<organism evidence="2 3">
    <name type="scientific">Amycolatopsis thermoflava</name>
    <dbReference type="NCBI Taxonomy" id="84480"/>
    <lineage>
        <taxon>Bacteria</taxon>
        <taxon>Bacillati</taxon>
        <taxon>Actinomycetota</taxon>
        <taxon>Actinomycetes</taxon>
        <taxon>Pseudonocardiales</taxon>
        <taxon>Pseudonocardiaceae</taxon>
        <taxon>Amycolatopsis</taxon>
        <taxon>Amycolatopsis methanolica group</taxon>
    </lineage>
</organism>
<evidence type="ECO:0000313" key="3">
    <source>
        <dbReference type="Proteomes" id="UP000274843"/>
    </source>
</evidence>
<sequence length="29" mass="3190">MITVWLSLFAETVVATGIAAALVRWSARR</sequence>
<feature type="transmembrane region" description="Helical" evidence="1">
    <location>
        <begin position="6"/>
        <end position="27"/>
    </location>
</feature>
<dbReference type="EMBL" id="RKHY01000001">
    <property type="protein sequence ID" value="ROS45123.1"/>
    <property type="molecule type" value="Genomic_DNA"/>
</dbReference>
<keyword evidence="1" id="KW-0472">Membrane</keyword>
<gene>
    <name evidence="2" type="ORF">EDD35_7581</name>
</gene>